<dbReference type="EMBL" id="LXQA011022015">
    <property type="protein sequence ID" value="MCI81569.1"/>
    <property type="molecule type" value="Genomic_DNA"/>
</dbReference>
<accession>A0A392V2W5</accession>
<protein>
    <submittedName>
        <fullName evidence="1">Uncharacterized protein</fullName>
    </submittedName>
</protein>
<dbReference type="AlphaFoldDB" id="A0A392V2W5"/>
<feature type="non-terminal residue" evidence="1">
    <location>
        <position position="58"/>
    </location>
</feature>
<evidence type="ECO:0000313" key="1">
    <source>
        <dbReference type="EMBL" id="MCI81569.1"/>
    </source>
</evidence>
<keyword evidence="2" id="KW-1185">Reference proteome</keyword>
<dbReference type="Proteomes" id="UP000265520">
    <property type="component" value="Unassembled WGS sequence"/>
</dbReference>
<sequence length="58" mass="6765">MTEAPLLSFSDWRVSYPARRADDRRSFHTDQHRNATCHHLLRGAQMAETASKIHIFRA</sequence>
<comment type="caution">
    <text evidence="1">The sequence shown here is derived from an EMBL/GenBank/DDBJ whole genome shotgun (WGS) entry which is preliminary data.</text>
</comment>
<name>A0A392V2W5_9FABA</name>
<evidence type="ECO:0000313" key="2">
    <source>
        <dbReference type="Proteomes" id="UP000265520"/>
    </source>
</evidence>
<organism evidence="1 2">
    <name type="scientific">Trifolium medium</name>
    <dbReference type="NCBI Taxonomy" id="97028"/>
    <lineage>
        <taxon>Eukaryota</taxon>
        <taxon>Viridiplantae</taxon>
        <taxon>Streptophyta</taxon>
        <taxon>Embryophyta</taxon>
        <taxon>Tracheophyta</taxon>
        <taxon>Spermatophyta</taxon>
        <taxon>Magnoliopsida</taxon>
        <taxon>eudicotyledons</taxon>
        <taxon>Gunneridae</taxon>
        <taxon>Pentapetalae</taxon>
        <taxon>rosids</taxon>
        <taxon>fabids</taxon>
        <taxon>Fabales</taxon>
        <taxon>Fabaceae</taxon>
        <taxon>Papilionoideae</taxon>
        <taxon>50 kb inversion clade</taxon>
        <taxon>NPAAA clade</taxon>
        <taxon>Hologalegina</taxon>
        <taxon>IRL clade</taxon>
        <taxon>Trifolieae</taxon>
        <taxon>Trifolium</taxon>
    </lineage>
</organism>
<reference evidence="1 2" key="1">
    <citation type="journal article" date="2018" name="Front. Plant Sci.">
        <title>Red Clover (Trifolium pratense) and Zigzag Clover (T. medium) - A Picture of Genomic Similarities and Differences.</title>
        <authorList>
            <person name="Dluhosova J."/>
            <person name="Istvanek J."/>
            <person name="Nedelnik J."/>
            <person name="Repkova J."/>
        </authorList>
    </citation>
    <scope>NUCLEOTIDE SEQUENCE [LARGE SCALE GENOMIC DNA]</scope>
    <source>
        <strain evidence="2">cv. 10/8</strain>
        <tissue evidence="1">Leaf</tissue>
    </source>
</reference>
<proteinExistence type="predicted"/>